<organism evidence="1 2">
    <name type="scientific">Glossina palpalis gambiensis</name>
    <dbReference type="NCBI Taxonomy" id="67801"/>
    <lineage>
        <taxon>Eukaryota</taxon>
        <taxon>Metazoa</taxon>
        <taxon>Ecdysozoa</taxon>
        <taxon>Arthropoda</taxon>
        <taxon>Hexapoda</taxon>
        <taxon>Insecta</taxon>
        <taxon>Pterygota</taxon>
        <taxon>Neoptera</taxon>
        <taxon>Endopterygota</taxon>
        <taxon>Diptera</taxon>
        <taxon>Brachycera</taxon>
        <taxon>Muscomorpha</taxon>
        <taxon>Hippoboscoidea</taxon>
        <taxon>Glossinidae</taxon>
        <taxon>Glossina</taxon>
    </lineage>
</organism>
<protein>
    <submittedName>
        <fullName evidence="1">Uncharacterized protein</fullName>
    </submittedName>
</protein>
<dbReference type="VEuPathDB" id="VectorBase:GPPI027122"/>
<dbReference type="EMBL" id="JXJN01012794">
    <property type="status" value="NOT_ANNOTATED_CDS"/>
    <property type="molecule type" value="Genomic_DNA"/>
</dbReference>
<name>A0A1B0BE48_9MUSC</name>
<accession>A0A1B0BE48</accession>
<evidence type="ECO:0000313" key="1">
    <source>
        <dbReference type="EnsemblMetazoa" id="GPPI027122-PA"/>
    </source>
</evidence>
<dbReference type="AlphaFoldDB" id="A0A1B0BE48"/>
<proteinExistence type="predicted"/>
<evidence type="ECO:0000313" key="2">
    <source>
        <dbReference type="Proteomes" id="UP000092460"/>
    </source>
</evidence>
<reference evidence="1" key="2">
    <citation type="submission" date="2020-05" db="UniProtKB">
        <authorList>
            <consortium name="EnsemblMetazoa"/>
        </authorList>
    </citation>
    <scope>IDENTIFICATION</scope>
    <source>
        <strain evidence="1">IAEA</strain>
    </source>
</reference>
<sequence length="88" mass="10203">MAIGSMQNLLRSRKNPGIAILANIILQSNKKQETIQTINHIHKRITTMQRVDEGHFQGMHDAQTANEVNKEEECDYQSMRFLRIPITR</sequence>
<keyword evidence="2" id="KW-1185">Reference proteome</keyword>
<dbReference type="Proteomes" id="UP000092460">
    <property type="component" value="Unassembled WGS sequence"/>
</dbReference>
<reference evidence="2" key="1">
    <citation type="submission" date="2015-01" db="EMBL/GenBank/DDBJ databases">
        <authorList>
            <person name="Aksoy S."/>
            <person name="Warren W."/>
            <person name="Wilson R.K."/>
        </authorList>
    </citation>
    <scope>NUCLEOTIDE SEQUENCE [LARGE SCALE GENOMIC DNA]</scope>
    <source>
        <strain evidence="2">IAEA</strain>
    </source>
</reference>
<dbReference type="EnsemblMetazoa" id="GPPI027122-RA">
    <property type="protein sequence ID" value="GPPI027122-PA"/>
    <property type="gene ID" value="GPPI027122"/>
</dbReference>